<comment type="function">
    <text evidence="1">Needed for flagellar regrowth and assembly.</text>
</comment>
<feature type="coiled-coil region" evidence="8">
    <location>
        <begin position="42"/>
        <end position="80"/>
    </location>
</feature>
<keyword evidence="10" id="KW-0969">Cilium</keyword>
<keyword evidence="8" id="KW-0175">Coiled coil</keyword>
<feature type="domain" description="Flagellar assembly protein FliH/Type III secretion system HrpE" evidence="9">
    <location>
        <begin position="121"/>
        <end position="243"/>
    </location>
</feature>
<name>A0ABT9WRA0_9BACI</name>
<dbReference type="RefSeq" id="WP_307228461.1">
    <property type="nucleotide sequence ID" value="NZ_JAUSTT010000008.1"/>
</dbReference>
<keyword evidence="10" id="KW-0282">Flagellum</keyword>
<keyword evidence="3" id="KW-0813">Transport</keyword>
<keyword evidence="4" id="KW-1005">Bacterial flagellum biogenesis</keyword>
<evidence type="ECO:0000256" key="3">
    <source>
        <dbReference type="ARBA" id="ARBA00022448"/>
    </source>
</evidence>
<evidence type="ECO:0000256" key="8">
    <source>
        <dbReference type="SAM" id="Coils"/>
    </source>
</evidence>
<sequence>MSRIIKSYRTKVDDNKAKYIHLKEIEKPSVSSDLDENVLAIEKEKKAILKRYEQEAQTLIQKAMNERDQVLHAIESEKEAWEQERLQWIEAAKKEGLELGIAEGRQQGYDEYGTVIAEARAVVEQSKIAAIEHIEKSEATILELAIKTAEKVLDTALKEEPAYFIPLVKMALKEARDYKEIQIQIHPSQYEMIAAQSEELEALFPADAKFYIYPNEDLEVHQCFIESTNGRIDASVDSQLQEIKEKLFEILEGDGS</sequence>
<reference evidence="10 11" key="1">
    <citation type="submission" date="2023-07" db="EMBL/GenBank/DDBJ databases">
        <title>Genomic Encyclopedia of Type Strains, Phase IV (KMG-IV): sequencing the most valuable type-strain genomes for metagenomic binning, comparative biology and taxonomic classification.</title>
        <authorList>
            <person name="Goeker M."/>
        </authorList>
    </citation>
    <scope>NUCLEOTIDE SEQUENCE [LARGE SCALE GENOMIC DNA]</scope>
    <source>
        <strain evidence="10 11">DSM 23837</strain>
    </source>
</reference>
<dbReference type="PANTHER" id="PTHR34982:SF1">
    <property type="entry name" value="FLAGELLAR ASSEMBLY PROTEIN FLIH"/>
    <property type="match status" value="1"/>
</dbReference>
<proteinExistence type="inferred from homology"/>
<evidence type="ECO:0000256" key="7">
    <source>
        <dbReference type="NCBIfam" id="TIGR03825"/>
    </source>
</evidence>
<dbReference type="PANTHER" id="PTHR34982">
    <property type="entry name" value="YOP PROTEINS TRANSLOCATION PROTEIN L"/>
    <property type="match status" value="1"/>
</dbReference>
<keyword evidence="11" id="KW-1185">Reference proteome</keyword>
<dbReference type="EMBL" id="JAUSTT010000008">
    <property type="protein sequence ID" value="MDQ0175823.1"/>
    <property type="molecule type" value="Genomic_DNA"/>
</dbReference>
<keyword evidence="10" id="KW-0966">Cell projection</keyword>
<dbReference type="InterPro" id="IPR022524">
    <property type="entry name" value="FliH_Bacilli"/>
</dbReference>
<dbReference type="Proteomes" id="UP001223586">
    <property type="component" value="Unassembled WGS sequence"/>
</dbReference>
<dbReference type="NCBIfam" id="TIGR03825">
    <property type="entry name" value="FliH_bacil"/>
    <property type="match status" value="1"/>
</dbReference>
<evidence type="ECO:0000256" key="1">
    <source>
        <dbReference type="ARBA" id="ARBA00003041"/>
    </source>
</evidence>
<dbReference type="Pfam" id="PF02108">
    <property type="entry name" value="FliH"/>
    <property type="match status" value="1"/>
</dbReference>
<dbReference type="InterPro" id="IPR051472">
    <property type="entry name" value="T3SS_Stator/FliH"/>
</dbReference>
<organism evidence="10 11">
    <name type="scientific">Bacillus chungangensis</name>
    <dbReference type="NCBI Taxonomy" id="587633"/>
    <lineage>
        <taxon>Bacteria</taxon>
        <taxon>Bacillati</taxon>
        <taxon>Bacillota</taxon>
        <taxon>Bacilli</taxon>
        <taxon>Bacillales</taxon>
        <taxon>Bacillaceae</taxon>
        <taxon>Bacillus</taxon>
    </lineage>
</organism>
<evidence type="ECO:0000256" key="5">
    <source>
        <dbReference type="ARBA" id="ARBA00022927"/>
    </source>
</evidence>
<comment type="similarity">
    <text evidence="2">Belongs to the FliH family.</text>
</comment>
<dbReference type="InterPro" id="IPR018035">
    <property type="entry name" value="Flagellar_FliH/T3SS_HrpE"/>
</dbReference>
<evidence type="ECO:0000313" key="11">
    <source>
        <dbReference type="Proteomes" id="UP001223586"/>
    </source>
</evidence>
<evidence type="ECO:0000313" key="10">
    <source>
        <dbReference type="EMBL" id="MDQ0175823.1"/>
    </source>
</evidence>
<accession>A0ABT9WRA0</accession>
<gene>
    <name evidence="10" type="ORF">J2S08_001659</name>
</gene>
<evidence type="ECO:0000256" key="2">
    <source>
        <dbReference type="ARBA" id="ARBA00006602"/>
    </source>
</evidence>
<evidence type="ECO:0000256" key="4">
    <source>
        <dbReference type="ARBA" id="ARBA00022795"/>
    </source>
</evidence>
<evidence type="ECO:0000259" key="9">
    <source>
        <dbReference type="Pfam" id="PF02108"/>
    </source>
</evidence>
<evidence type="ECO:0000256" key="6">
    <source>
        <dbReference type="ARBA" id="ARBA00023225"/>
    </source>
</evidence>
<keyword evidence="6" id="KW-1006">Bacterial flagellum protein export</keyword>
<keyword evidence="5" id="KW-0653">Protein transport</keyword>
<comment type="caution">
    <text evidence="10">The sequence shown here is derived from an EMBL/GenBank/DDBJ whole genome shotgun (WGS) entry which is preliminary data.</text>
</comment>
<protein>
    <recommendedName>
        <fullName evidence="7">Flagellar assembly protein FliH</fullName>
    </recommendedName>
</protein>